<comment type="caution">
    <text evidence="1">The sequence shown here is derived from an EMBL/GenBank/DDBJ whole genome shotgun (WGS) entry which is preliminary data.</text>
</comment>
<dbReference type="EMBL" id="CAJVQC010015070">
    <property type="protein sequence ID" value="CAG8663342.1"/>
    <property type="molecule type" value="Genomic_DNA"/>
</dbReference>
<dbReference type="Proteomes" id="UP000789920">
    <property type="component" value="Unassembled WGS sequence"/>
</dbReference>
<evidence type="ECO:0000313" key="1">
    <source>
        <dbReference type="EMBL" id="CAG8663342.1"/>
    </source>
</evidence>
<proteinExistence type="predicted"/>
<protein>
    <submittedName>
        <fullName evidence="1">24800_t:CDS:1</fullName>
    </submittedName>
</protein>
<feature type="non-terminal residue" evidence="1">
    <location>
        <position position="1"/>
    </location>
</feature>
<accession>A0ACA9NRS2</accession>
<evidence type="ECO:0000313" key="2">
    <source>
        <dbReference type="Proteomes" id="UP000789920"/>
    </source>
</evidence>
<organism evidence="1 2">
    <name type="scientific">Racocetra persica</name>
    <dbReference type="NCBI Taxonomy" id="160502"/>
    <lineage>
        <taxon>Eukaryota</taxon>
        <taxon>Fungi</taxon>
        <taxon>Fungi incertae sedis</taxon>
        <taxon>Mucoromycota</taxon>
        <taxon>Glomeromycotina</taxon>
        <taxon>Glomeromycetes</taxon>
        <taxon>Diversisporales</taxon>
        <taxon>Gigasporaceae</taxon>
        <taxon>Racocetra</taxon>
    </lineage>
</organism>
<keyword evidence="2" id="KW-1185">Reference proteome</keyword>
<sequence length="50" mass="5204">VAQSLLEPSLRSIVIEVIAIVVFVAGAVMIGAFIIETAVTASVFLSDDVE</sequence>
<gene>
    <name evidence="1" type="ORF">RPERSI_LOCUS8365</name>
</gene>
<reference evidence="1" key="1">
    <citation type="submission" date="2021-06" db="EMBL/GenBank/DDBJ databases">
        <authorList>
            <person name="Kallberg Y."/>
            <person name="Tangrot J."/>
            <person name="Rosling A."/>
        </authorList>
    </citation>
    <scope>NUCLEOTIDE SEQUENCE</scope>
    <source>
        <strain evidence="1">MA461A</strain>
    </source>
</reference>
<name>A0ACA9NRS2_9GLOM</name>